<dbReference type="GO" id="GO:0009690">
    <property type="term" value="P:cytokinin metabolic process"/>
    <property type="evidence" value="ECO:0007669"/>
    <property type="project" value="InterPro"/>
</dbReference>
<comment type="cofactor">
    <cofactor evidence="1">
        <name>FAD</name>
        <dbReference type="ChEBI" id="CHEBI:57692"/>
    </cofactor>
</comment>
<reference evidence="9 10" key="1">
    <citation type="journal article" date="2021" name="Nat. Plants">
        <title>The Taxus genome provides insights into paclitaxel biosynthesis.</title>
        <authorList>
            <person name="Xiong X."/>
            <person name="Gou J."/>
            <person name="Liao Q."/>
            <person name="Li Y."/>
            <person name="Zhou Q."/>
            <person name="Bi G."/>
            <person name="Li C."/>
            <person name="Du R."/>
            <person name="Wang X."/>
            <person name="Sun T."/>
            <person name="Guo L."/>
            <person name="Liang H."/>
            <person name="Lu P."/>
            <person name="Wu Y."/>
            <person name="Zhang Z."/>
            <person name="Ro D.K."/>
            <person name="Shang Y."/>
            <person name="Huang S."/>
            <person name="Yan J."/>
        </authorList>
    </citation>
    <scope>NUCLEOTIDE SEQUENCE [LARGE SCALE GENOMIC DNA]</scope>
    <source>
        <strain evidence="9">Ta-2019</strain>
    </source>
</reference>
<evidence type="ECO:0000256" key="4">
    <source>
        <dbReference type="ARBA" id="ARBA00022630"/>
    </source>
</evidence>
<dbReference type="SUPFAM" id="SSF56176">
    <property type="entry name" value="FAD-binding/transporter-associated domain-like"/>
    <property type="match status" value="1"/>
</dbReference>
<dbReference type="InterPro" id="IPR016166">
    <property type="entry name" value="FAD-bd_PCMH"/>
</dbReference>
<dbReference type="AlphaFoldDB" id="A0AA38CN57"/>
<sequence length="531" mass="58658">MGYDSGVMALLCLLIIIFTVRTSGEIYGECISSPIIDKNTCKQIAEAKFEGSMVFTSGPSITEASGDFGGIVKRKPAAVLSPASVEDISKLIKIANASPTLTIAARGNGHSVAGQALALNGIVVNMTSLKGINVFNKSDHQSYVNVKAGEFWVDVLRTTQALGLSPRSWTDYIDLSIGGTLSNAGISGQTHRYGPQISNVLQLEVVTGNGDVINCSSDNQSDLFFGTLGGLGQFGIITGAEIILERTYERASQWRFVYWNFTDFMHDQELLISLPHEEAFDYVEGFIATNDKDGWPSLPFSQGVMFNSSLIPSAAGFMLYVIEATLYYNPGTNPNQTVDVIISKLGFIRGLQFNRDSSYFDFLYRVHSEEVMDRANGIWYASHAWLNLFIPKSTMAEFNNIIFNDVLKKGIEGVIICYPMHKSLWNSSTSVVIPEDGNDIFYTVSLLYFNKPYPDGPAATTLLAQNKKILDYCKSAGIKVKKYLGTQDSQAHWIQHFGKKVESISSQKEDVRSKTHFSSWSENIPENKIKR</sequence>
<dbReference type="Pfam" id="PF01565">
    <property type="entry name" value="FAD_binding_4"/>
    <property type="match status" value="1"/>
</dbReference>
<dbReference type="Gene3D" id="3.30.43.10">
    <property type="entry name" value="Uridine Diphospho-n-acetylenolpyruvylglucosamine Reductase, domain 2"/>
    <property type="match status" value="1"/>
</dbReference>
<dbReference type="PROSITE" id="PS51387">
    <property type="entry name" value="FAD_PCMH"/>
    <property type="match status" value="1"/>
</dbReference>
<evidence type="ECO:0000256" key="6">
    <source>
        <dbReference type="ARBA" id="ARBA00023002"/>
    </source>
</evidence>
<dbReference type="SUPFAM" id="SSF55103">
    <property type="entry name" value="FAD-linked oxidases, C-terminal domain"/>
    <property type="match status" value="1"/>
</dbReference>
<evidence type="ECO:0000313" key="9">
    <source>
        <dbReference type="EMBL" id="KAH9302746.1"/>
    </source>
</evidence>
<evidence type="ECO:0000256" key="5">
    <source>
        <dbReference type="ARBA" id="ARBA00022827"/>
    </source>
</evidence>
<dbReference type="Pfam" id="PF09265">
    <property type="entry name" value="Cytokin-bind"/>
    <property type="match status" value="1"/>
</dbReference>
<keyword evidence="10" id="KW-1185">Reference proteome</keyword>
<dbReference type="PANTHER" id="PTHR13878">
    <property type="entry name" value="GULONOLACTONE OXIDASE"/>
    <property type="match status" value="1"/>
</dbReference>
<dbReference type="EMBL" id="JAHRHJ020000009">
    <property type="protein sequence ID" value="KAH9302746.1"/>
    <property type="molecule type" value="Genomic_DNA"/>
</dbReference>
<name>A0AA38CN57_TAXCH</name>
<dbReference type="InterPro" id="IPR015345">
    <property type="entry name" value="Cytokinin_DH_FAD/cytokin-bd"/>
</dbReference>
<evidence type="ECO:0000259" key="8">
    <source>
        <dbReference type="PROSITE" id="PS51387"/>
    </source>
</evidence>
<comment type="similarity">
    <text evidence="2">Belongs to the oxygen-dependent FAD-linked oxidoreductase family.</text>
</comment>
<protein>
    <recommendedName>
        <fullName evidence="3">cytokinin dehydrogenase</fullName>
        <ecNumber evidence="3">1.5.99.12</ecNumber>
    </recommendedName>
</protein>
<accession>A0AA38CN57</accession>
<dbReference type="InterPro" id="IPR016167">
    <property type="entry name" value="FAD-bd_PCMH_sub1"/>
</dbReference>
<evidence type="ECO:0000313" key="10">
    <source>
        <dbReference type="Proteomes" id="UP000824469"/>
    </source>
</evidence>
<feature type="signal peptide" evidence="7">
    <location>
        <begin position="1"/>
        <end position="24"/>
    </location>
</feature>
<dbReference type="PANTHER" id="PTHR13878:SF53">
    <property type="entry name" value="CYTOKININ DEHYDROGENASE 6"/>
    <property type="match status" value="1"/>
</dbReference>
<dbReference type="Gene3D" id="3.40.462.10">
    <property type="entry name" value="FAD-linked oxidases, C-terminal domain"/>
    <property type="match status" value="1"/>
</dbReference>
<dbReference type="GO" id="GO:0019139">
    <property type="term" value="F:cytokinin dehydrogenase activity"/>
    <property type="evidence" value="ECO:0007669"/>
    <property type="project" value="UniProtKB-EC"/>
</dbReference>
<dbReference type="Proteomes" id="UP000824469">
    <property type="component" value="Unassembled WGS sequence"/>
</dbReference>
<dbReference type="Gene3D" id="3.30.465.10">
    <property type="match status" value="1"/>
</dbReference>
<dbReference type="InterPro" id="IPR050432">
    <property type="entry name" value="FAD-linked_Oxidoreductases_BP"/>
</dbReference>
<dbReference type="InterPro" id="IPR036318">
    <property type="entry name" value="FAD-bd_PCMH-like_sf"/>
</dbReference>
<dbReference type="GO" id="GO:0071949">
    <property type="term" value="F:FAD binding"/>
    <property type="evidence" value="ECO:0007669"/>
    <property type="project" value="InterPro"/>
</dbReference>
<evidence type="ECO:0000256" key="7">
    <source>
        <dbReference type="SAM" id="SignalP"/>
    </source>
</evidence>
<feature type="domain" description="FAD-binding PCMH-type" evidence="8">
    <location>
        <begin position="72"/>
        <end position="247"/>
    </location>
</feature>
<evidence type="ECO:0000256" key="1">
    <source>
        <dbReference type="ARBA" id="ARBA00001974"/>
    </source>
</evidence>
<keyword evidence="6" id="KW-0560">Oxidoreductase</keyword>
<dbReference type="OMA" id="WSENIPE"/>
<evidence type="ECO:0000256" key="2">
    <source>
        <dbReference type="ARBA" id="ARBA00005466"/>
    </source>
</evidence>
<feature type="chain" id="PRO_5041326844" description="cytokinin dehydrogenase" evidence="7">
    <location>
        <begin position="25"/>
        <end position="531"/>
    </location>
</feature>
<proteinExistence type="inferred from homology"/>
<dbReference type="InterPro" id="IPR016169">
    <property type="entry name" value="FAD-bd_PCMH_sub2"/>
</dbReference>
<keyword evidence="5" id="KW-0274">FAD</keyword>
<dbReference type="InterPro" id="IPR006094">
    <property type="entry name" value="Oxid_FAD_bind_N"/>
</dbReference>
<feature type="non-terminal residue" evidence="9">
    <location>
        <position position="1"/>
    </location>
</feature>
<dbReference type="InterPro" id="IPR016164">
    <property type="entry name" value="FAD-linked_Oxase-like_C"/>
</dbReference>
<dbReference type="InterPro" id="IPR016170">
    <property type="entry name" value="Cytok_DH_C_sf"/>
</dbReference>
<comment type="caution">
    <text evidence="9">The sequence shown here is derived from an EMBL/GenBank/DDBJ whole genome shotgun (WGS) entry which is preliminary data.</text>
</comment>
<evidence type="ECO:0000256" key="3">
    <source>
        <dbReference type="ARBA" id="ARBA00011928"/>
    </source>
</evidence>
<gene>
    <name evidence="9" type="ORF">KI387_014329</name>
</gene>
<organism evidence="9 10">
    <name type="scientific">Taxus chinensis</name>
    <name type="common">Chinese yew</name>
    <name type="synonym">Taxus wallichiana var. chinensis</name>
    <dbReference type="NCBI Taxonomy" id="29808"/>
    <lineage>
        <taxon>Eukaryota</taxon>
        <taxon>Viridiplantae</taxon>
        <taxon>Streptophyta</taxon>
        <taxon>Embryophyta</taxon>
        <taxon>Tracheophyta</taxon>
        <taxon>Spermatophyta</taxon>
        <taxon>Pinopsida</taxon>
        <taxon>Pinidae</taxon>
        <taxon>Conifers II</taxon>
        <taxon>Cupressales</taxon>
        <taxon>Taxaceae</taxon>
        <taxon>Taxus</taxon>
    </lineage>
</organism>
<dbReference type="EC" id="1.5.99.12" evidence="3"/>
<keyword evidence="7" id="KW-0732">Signal</keyword>
<keyword evidence="4" id="KW-0285">Flavoprotein</keyword>